<dbReference type="Proteomes" id="UP000023152">
    <property type="component" value="Unassembled WGS sequence"/>
</dbReference>
<evidence type="ECO:0000313" key="6">
    <source>
        <dbReference type="Proteomes" id="UP000023152"/>
    </source>
</evidence>
<dbReference type="PANTHER" id="PTHR13167">
    <property type="entry name" value="PIEZO-TYPE MECHANOSENSITIVE ION CHANNEL COMPONENT"/>
    <property type="match status" value="1"/>
</dbReference>
<dbReference type="GO" id="GO:0071260">
    <property type="term" value="P:cellular response to mechanical stimulus"/>
    <property type="evidence" value="ECO:0007669"/>
    <property type="project" value="TreeGrafter"/>
</dbReference>
<feature type="transmembrane region" description="Helical" evidence="2">
    <location>
        <begin position="345"/>
        <end position="365"/>
    </location>
</feature>
<dbReference type="Pfam" id="PF24874">
    <property type="entry name" value="Piezo_THU9_anchor"/>
    <property type="match status" value="1"/>
</dbReference>
<keyword evidence="2" id="KW-0812">Transmembrane</keyword>
<dbReference type="EMBL" id="ASPP01013383">
    <property type="protein sequence ID" value="ETO19694.1"/>
    <property type="molecule type" value="Genomic_DNA"/>
</dbReference>
<feature type="transmembrane region" description="Helical" evidence="2">
    <location>
        <begin position="175"/>
        <end position="194"/>
    </location>
</feature>
<dbReference type="PANTHER" id="PTHR13167:SF25">
    <property type="entry name" value="PIEZO-TYPE MECHANOSENSITIVE ION CHANNEL COMPONENT"/>
    <property type="match status" value="1"/>
</dbReference>
<comment type="caution">
    <text evidence="5">The sequence shown here is derived from an EMBL/GenBank/DDBJ whole genome shotgun (WGS) entry which is preliminary data.</text>
</comment>
<dbReference type="GO" id="GO:0008381">
    <property type="term" value="F:mechanosensitive monoatomic ion channel activity"/>
    <property type="evidence" value="ECO:0007669"/>
    <property type="project" value="InterPro"/>
</dbReference>
<dbReference type="Pfam" id="PF12166">
    <property type="entry name" value="Piezo_cap"/>
    <property type="match status" value="1"/>
</dbReference>
<dbReference type="OMA" id="VGLHIYL"/>
<feature type="transmembrane region" description="Helical" evidence="2">
    <location>
        <begin position="134"/>
        <end position="155"/>
    </location>
</feature>
<reference evidence="5 6" key="1">
    <citation type="journal article" date="2013" name="Curr. Biol.">
        <title>The Genome of the Foraminiferan Reticulomyxa filosa.</title>
        <authorList>
            <person name="Glockner G."/>
            <person name="Hulsmann N."/>
            <person name="Schleicher M."/>
            <person name="Noegel A.A."/>
            <person name="Eichinger L."/>
            <person name="Gallinger C."/>
            <person name="Pawlowski J."/>
            <person name="Sierra R."/>
            <person name="Euteneuer U."/>
            <person name="Pillet L."/>
            <person name="Moustafa A."/>
            <person name="Platzer M."/>
            <person name="Groth M."/>
            <person name="Szafranski K."/>
            <person name="Schliwa M."/>
        </authorList>
    </citation>
    <scope>NUCLEOTIDE SEQUENCE [LARGE SCALE GENOMIC DNA]</scope>
</reference>
<feature type="domain" description="Piezo non-specific cation channel cap" evidence="3">
    <location>
        <begin position="529"/>
        <end position="664"/>
    </location>
</feature>
<protein>
    <recommendedName>
        <fullName evidence="7">Piezo non-specific cation channel R-Ras-binding domain-containing protein</fullName>
    </recommendedName>
</protein>
<feature type="transmembrane region" description="Helical" evidence="2">
    <location>
        <begin position="201"/>
        <end position="219"/>
    </location>
</feature>
<dbReference type="GO" id="GO:0042391">
    <property type="term" value="P:regulation of membrane potential"/>
    <property type="evidence" value="ECO:0007669"/>
    <property type="project" value="TreeGrafter"/>
</dbReference>
<sequence length="714" mass="81720">FEEFQGRLEQLLKYQSLTESGHLQTARIRKSEIDEAKEDDEYSRQNSHSSEEQKEKEAKDDLSKLTSMDWVNFDTNFIDPSATDRVFAQFETKFAKRFLSQSLRQSVFELLPPEFRIQKSQTTILSDVKPGRDLYFYMFVIELLQVFYLLFLYNFMAEKAGSASFNTSRFNGEMVFWLFIQVLFLVGDRVAYLLRSIPGKLVLQIISVILYHWQIFIVWPRTKNEMFNRIPALVIFYLIKVTYWILSALQIRYGYPTFDRTHSRMAKEHGSWYSLFFTLYGSIPFVFEMRTILEWLCLPTTLTFADLLKVEEIFSTLFLAKCDILASKDSRSRGELVPLFPDKCIQGGCVFVAILLFLILPLLLFSTASPASQTNEVYQANINIKLVNVAGFGDINILSLSNFEFPSNVVLPDALRTSFSGRSQIYQNVTFQKDGDSIWTIPSPIRQNVGKMFLNTSLDETLSTQVVLYYSFTRQGPATDNPIQATQELASSLTGSEARKLGNVLVGTATAWTAPKPLAELFSNVETVSNITSNNGFYWTVSMSVPTDVGSPTSAQYQAPLSFLLVSDNFVSSSILSGLGVSSYSVVGFYVIVVYSFSQLLRLLYSDKMKEIIYTDLQNVDYLLRLVSTVKLARKQRNFYVEELLFRRLIRIYRDPALLISLTRRLSEQEQSSLGWDGYTDTSEDDPNQLGFLLKDRAPRFDKQNDAEDTQEKS</sequence>
<dbReference type="InterPro" id="IPR056770">
    <property type="entry name" value="Piezo_THU9_anchor"/>
</dbReference>
<evidence type="ECO:0008006" key="7">
    <source>
        <dbReference type="Google" id="ProtNLM"/>
    </source>
</evidence>
<feature type="domain" description="Piezo THU9 and anchor" evidence="4">
    <location>
        <begin position="132"/>
        <end position="366"/>
    </location>
</feature>
<feature type="transmembrane region" description="Helical" evidence="2">
    <location>
        <begin position="231"/>
        <end position="249"/>
    </location>
</feature>
<dbReference type="GO" id="GO:0005261">
    <property type="term" value="F:monoatomic cation channel activity"/>
    <property type="evidence" value="ECO:0007669"/>
    <property type="project" value="TreeGrafter"/>
</dbReference>
<feature type="region of interest" description="Disordered" evidence="1">
    <location>
        <begin position="674"/>
        <end position="714"/>
    </location>
</feature>
<organism evidence="5 6">
    <name type="scientific">Reticulomyxa filosa</name>
    <dbReference type="NCBI Taxonomy" id="46433"/>
    <lineage>
        <taxon>Eukaryota</taxon>
        <taxon>Sar</taxon>
        <taxon>Rhizaria</taxon>
        <taxon>Retaria</taxon>
        <taxon>Foraminifera</taxon>
        <taxon>Monothalamids</taxon>
        <taxon>Reticulomyxidae</taxon>
        <taxon>Reticulomyxa</taxon>
    </lineage>
</organism>
<accession>X6N1S8</accession>
<dbReference type="GO" id="GO:0050982">
    <property type="term" value="P:detection of mechanical stimulus"/>
    <property type="evidence" value="ECO:0007669"/>
    <property type="project" value="TreeGrafter"/>
</dbReference>
<keyword evidence="2" id="KW-1133">Transmembrane helix</keyword>
<evidence type="ECO:0000313" key="5">
    <source>
        <dbReference type="EMBL" id="ETO19694.1"/>
    </source>
</evidence>
<feature type="non-terminal residue" evidence="5">
    <location>
        <position position="1"/>
    </location>
</feature>
<dbReference type="AlphaFoldDB" id="X6N1S8"/>
<dbReference type="InterPro" id="IPR027272">
    <property type="entry name" value="Piezo"/>
</dbReference>
<evidence type="ECO:0000259" key="3">
    <source>
        <dbReference type="Pfam" id="PF12166"/>
    </source>
</evidence>
<gene>
    <name evidence="5" type="ORF">RFI_17536</name>
</gene>
<evidence type="ECO:0000256" key="1">
    <source>
        <dbReference type="SAM" id="MobiDB-lite"/>
    </source>
</evidence>
<dbReference type="OrthoDB" id="303066at2759"/>
<proteinExistence type="predicted"/>
<keyword evidence="6" id="KW-1185">Reference proteome</keyword>
<feature type="compositionally biased region" description="Basic and acidic residues" evidence="1">
    <location>
        <begin position="694"/>
        <end position="714"/>
    </location>
</feature>
<dbReference type="GO" id="GO:0016020">
    <property type="term" value="C:membrane"/>
    <property type="evidence" value="ECO:0007669"/>
    <property type="project" value="InterPro"/>
</dbReference>
<evidence type="ECO:0000259" key="4">
    <source>
        <dbReference type="Pfam" id="PF24874"/>
    </source>
</evidence>
<dbReference type="InterPro" id="IPR031334">
    <property type="entry name" value="Piezo_cap_dom"/>
</dbReference>
<feature type="compositionally biased region" description="Basic and acidic residues" evidence="1">
    <location>
        <begin position="49"/>
        <end position="61"/>
    </location>
</feature>
<name>X6N1S8_RETFI</name>
<evidence type="ECO:0000256" key="2">
    <source>
        <dbReference type="SAM" id="Phobius"/>
    </source>
</evidence>
<feature type="transmembrane region" description="Helical" evidence="2">
    <location>
        <begin position="270"/>
        <end position="287"/>
    </location>
</feature>
<keyword evidence="2" id="KW-0472">Membrane</keyword>
<feature type="region of interest" description="Disordered" evidence="1">
    <location>
        <begin position="21"/>
        <end position="61"/>
    </location>
</feature>